<evidence type="ECO:0000259" key="2">
    <source>
        <dbReference type="Pfam" id="PF03372"/>
    </source>
</evidence>
<keyword evidence="3" id="KW-0540">Nuclease</keyword>
<dbReference type="PANTHER" id="PTHR12121">
    <property type="entry name" value="CARBON CATABOLITE REPRESSOR PROTEIN 4"/>
    <property type="match status" value="1"/>
</dbReference>
<dbReference type="InterPro" id="IPR005135">
    <property type="entry name" value="Endo/exonuclease/phosphatase"/>
</dbReference>
<dbReference type="Gene3D" id="3.60.10.10">
    <property type="entry name" value="Endonuclease/exonuclease/phosphatase"/>
    <property type="match status" value="1"/>
</dbReference>
<keyword evidence="3" id="KW-0255">Endonuclease</keyword>
<protein>
    <submittedName>
        <fullName evidence="3">Endonuclease/exonuclease/phosphatase family protein</fullName>
    </submittedName>
</protein>
<accession>A0ABP8NRX9</accession>
<dbReference type="InterPro" id="IPR050410">
    <property type="entry name" value="CCR4/nocturin_mRNA_transcr"/>
</dbReference>
<dbReference type="SUPFAM" id="SSF56219">
    <property type="entry name" value="DNase I-like"/>
    <property type="match status" value="1"/>
</dbReference>
<evidence type="ECO:0000313" key="3">
    <source>
        <dbReference type="EMBL" id="GAA4470053.1"/>
    </source>
</evidence>
<dbReference type="InterPro" id="IPR036691">
    <property type="entry name" value="Endo/exonu/phosph_ase_sf"/>
</dbReference>
<dbReference type="Proteomes" id="UP001500067">
    <property type="component" value="Unassembled WGS sequence"/>
</dbReference>
<gene>
    <name evidence="3" type="ORF">GCM10023093_30530</name>
</gene>
<keyword evidence="4" id="KW-1185">Reference proteome</keyword>
<evidence type="ECO:0000313" key="4">
    <source>
        <dbReference type="Proteomes" id="UP001500067"/>
    </source>
</evidence>
<feature type="signal peptide" evidence="1">
    <location>
        <begin position="1"/>
        <end position="21"/>
    </location>
</feature>
<reference evidence="4" key="1">
    <citation type="journal article" date="2019" name="Int. J. Syst. Evol. Microbiol.">
        <title>The Global Catalogue of Microorganisms (GCM) 10K type strain sequencing project: providing services to taxonomists for standard genome sequencing and annotation.</title>
        <authorList>
            <consortium name="The Broad Institute Genomics Platform"/>
            <consortium name="The Broad Institute Genome Sequencing Center for Infectious Disease"/>
            <person name="Wu L."/>
            <person name="Ma J."/>
        </authorList>
    </citation>
    <scope>NUCLEOTIDE SEQUENCE [LARGE SCALE GENOMIC DNA]</scope>
    <source>
        <strain evidence="4">JCM 32105</strain>
    </source>
</reference>
<name>A0ABP8NRX9_9BACT</name>
<proteinExistence type="predicted"/>
<evidence type="ECO:0000256" key="1">
    <source>
        <dbReference type="SAM" id="SignalP"/>
    </source>
</evidence>
<organism evidence="3 4">
    <name type="scientific">Nemorincola caseinilytica</name>
    <dbReference type="NCBI Taxonomy" id="2054315"/>
    <lineage>
        <taxon>Bacteria</taxon>
        <taxon>Pseudomonadati</taxon>
        <taxon>Bacteroidota</taxon>
        <taxon>Chitinophagia</taxon>
        <taxon>Chitinophagales</taxon>
        <taxon>Chitinophagaceae</taxon>
        <taxon>Nemorincola</taxon>
    </lineage>
</organism>
<feature type="chain" id="PRO_5045631618" evidence="1">
    <location>
        <begin position="22"/>
        <end position="279"/>
    </location>
</feature>
<dbReference type="PANTHER" id="PTHR12121:SF36">
    <property type="entry name" value="ENDONUCLEASE_EXONUCLEASE_PHOSPHATASE DOMAIN-CONTAINING PROTEIN"/>
    <property type="match status" value="1"/>
</dbReference>
<keyword evidence="1" id="KW-0732">Signal</keyword>
<dbReference type="CDD" id="cd09083">
    <property type="entry name" value="EEP-1"/>
    <property type="match status" value="1"/>
</dbReference>
<comment type="caution">
    <text evidence="3">The sequence shown here is derived from an EMBL/GenBank/DDBJ whole genome shotgun (WGS) entry which is preliminary data.</text>
</comment>
<dbReference type="Pfam" id="PF03372">
    <property type="entry name" value="Exo_endo_phos"/>
    <property type="match status" value="1"/>
</dbReference>
<keyword evidence="3" id="KW-0378">Hydrolase</keyword>
<sequence length="279" mass="31767">MKWSRILSLSILCLTAVAASAQTIVVGTFNLRYANAHDTGDLWEDRLPMVADIVRFHEFDILGTQEGLHRQLVDVYKTCEKYEFYGVGRDDGAEVGEHSAIFYRADRFRAVDKGDFWLSATPDRPSFGWDAKCCKRLCTWVKLYDRQAQQAVWVFNAHYDHEGQQARRESSKLVLRKIEEMAQGDKVILMGDLNATRDSEPYGLIARSGLLKDSYSLATAKLEGNPSYHAFGKQLKGSDVIDHIFIKGKFKVARWSILSNSFHGKFPSDHFPVMAELQY</sequence>
<dbReference type="GO" id="GO:0004519">
    <property type="term" value="F:endonuclease activity"/>
    <property type="evidence" value="ECO:0007669"/>
    <property type="project" value="UniProtKB-KW"/>
</dbReference>
<dbReference type="RefSeq" id="WP_345085192.1">
    <property type="nucleotide sequence ID" value="NZ_BAABFA010000024.1"/>
</dbReference>
<feature type="domain" description="Endonuclease/exonuclease/phosphatase" evidence="2">
    <location>
        <begin position="28"/>
        <end position="270"/>
    </location>
</feature>
<dbReference type="EMBL" id="BAABFA010000024">
    <property type="protein sequence ID" value="GAA4470053.1"/>
    <property type="molecule type" value="Genomic_DNA"/>
</dbReference>